<organism evidence="2 3">
    <name type="scientific">Clostridium beijerinckii</name>
    <name type="common">Clostridium MP</name>
    <dbReference type="NCBI Taxonomy" id="1520"/>
    <lineage>
        <taxon>Bacteria</taxon>
        <taxon>Bacillati</taxon>
        <taxon>Bacillota</taxon>
        <taxon>Clostridia</taxon>
        <taxon>Eubacteriales</taxon>
        <taxon>Clostridiaceae</taxon>
        <taxon>Clostridium</taxon>
    </lineage>
</organism>
<dbReference type="AlphaFoldDB" id="A0A0B5Q9T9"/>
<dbReference type="RefSeq" id="WP_041896301.1">
    <property type="nucleotide sequence ID" value="NZ_CP010086.2"/>
</dbReference>
<feature type="domain" description="HD-GYP" evidence="1">
    <location>
        <begin position="201"/>
        <end position="396"/>
    </location>
</feature>
<gene>
    <name evidence="2" type="ORF">LF65_02429</name>
</gene>
<dbReference type="PANTHER" id="PTHR43155:SF1">
    <property type="entry name" value="3'3'-CGAMP-SPECIFIC PHOSPHODIESTERASE 1"/>
    <property type="match status" value="1"/>
</dbReference>
<dbReference type="InterPro" id="IPR003607">
    <property type="entry name" value="HD/PDEase_dom"/>
</dbReference>
<keyword evidence="2" id="KW-0378">Hydrolase</keyword>
<dbReference type="EMBL" id="CP010086">
    <property type="protein sequence ID" value="AJG99014.1"/>
    <property type="molecule type" value="Genomic_DNA"/>
</dbReference>
<dbReference type="Pfam" id="PF13487">
    <property type="entry name" value="HD_5"/>
    <property type="match status" value="1"/>
</dbReference>
<protein>
    <submittedName>
        <fullName evidence="2">Phosphohydrolase</fullName>
    </submittedName>
</protein>
<dbReference type="Proteomes" id="UP000031866">
    <property type="component" value="Chromosome"/>
</dbReference>
<name>A0A0B5Q9T9_CLOBE</name>
<evidence type="ECO:0000259" key="1">
    <source>
        <dbReference type="PROSITE" id="PS51832"/>
    </source>
</evidence>
<dbReference type="InterPro" id="IPR006675">
    <property type="entry name" value="HDIG_dom"/>
</dbReference>
<dbReference type="PANTHER" id="PTHR43155">
    <property type="entry name" value="CYCLIC DI-GMP PHOSPHODIESTERASE PA4108-RELATED"/>
    <property type="match status" value="1"/>
</dbReference>
<sequence length="417" mass="48225">MKENLEVTLKQMIHIIHRAINSVDKRLLNHGEKVAYIMLNLLKARGNYSNEDMLKICVISIFHDIGAYKVAERDKLVDIDVKTPFDHAIYGSLFIKYFSPLPNLYNIVLSHHFTCKYFKDKHMDILSEEGMILSFADYIDRVYLSKKELTKDFIRNHAEEYSNEYIELLMEADRKFNFIEKLIDKTYVDELYDFFGTRILTRDEVVSYSKMLAYSIDFRSEATVKHTILVEAVSFQIAKLCGLDEKTLSKIKIAAALHDIGKIAIPVEILEKPGKLTDEEFEIMKSHAIIGYEILSDLNIDDIRDIGTFHHEKLDGAGYPFGLKGDQLTKEMRIVAIGDITSALLGVRSYKEEFSKDRIIKILNNMAKDNKIDLHITNLLIDNYDFIIDEAKKQASDLMAKYLNITTEYKQLLKKFS</sequence>
<dbReference type="PROSITE" id="PS51832">
    <property type="entry name" value="HD_GYP"/>
    <property type="match status" value="1"/>
</dbReference>
<dbReference type="SUPFAM" id="SSF109604">
    <property type="entry name" value="HD-domain/PDEase-like"/>
    <property type="match status" value="2"/>
</dbReference>
<reference evidence="3" key="1">
    <citation type="submission" date="2014-12" db="EMBL/GenBank/DDBJ databases">
        <title>Genome sequence of Clostridium beijerinckii strain 59B.</title>
        <authorList>
            <person name="Little G.T."/>
            <person name="Minton N.P."/>
        </authorList>
    </citation>
    <scope>NUCLEOTIDE SEQUENCE [LARGE SCALE GENOMIC DNA]</scope>
    <source>
        <strain evidence="3">59B</strain>
    </source>
</reference>
<dbReference type="STRING" id="1520.LF65_02429"/>
<evidence type="ECO:0000313" key="3">
    <source>
        <dbReference type="Proteomes" id="UP000031866"/>
    </source>
</evidence>
<proteinExistence type="predicted"/>
<dbReference type="Gene3D" id="1.10.3210.10">
    <property type="entry name" value="Hypothetical protein af1432"/>
    <property type="match status" value="2"/>
</dbReference>
<dbReference type="InterPro" id="IPR037522">
    <property type="entry name" value="HD_GYP_dom"/>
</dbReference>
<dbReference type="OrthoDB" id="9804747at2"/>
<dbReference type="NCBIfam" id="TIGR00277">
    <property type="entry name" value="HDIG"/>
    <property type="match status" value="1"/>
</dbReference>
<dbReference type="GO" id="GO:0016787">
    <property type="term" value="F:hydrolase activity"/>
    <property type="evidence" value="ECO:0007669"/>
    <property type="project" value="UniProtKB-KW"/>
</dbReference>
<dbReference type="CDD" id="cd00077">
    <property type="entry name" value="HDc"/>
    <property type="match status" value="2"/>
</dbReference>
<evidence type="ECO:0000313" key="2">
    <source>
        <dbReference type="EMBL" id="AJG99014.1"/>
    </source>
</evidence>
<accession>A0A0B5Q9T9</accession>
<dbReference type="SMART" id="SM00471">
    <property type="entry name" value="HDc"/>
    <property type="match status" value="2"/>
</dbReference>
<dbReference type="KEGG" id="cbei:LF65_02429"/>
<dbReference type="Pfam" id="PF01966">
    <property type="entry name" value="HD"/>
    <property type="match status" value="1"/>
</dbReference>
<dbReference type="InterPro" id="IPR006674">
    <property type="entry name" value="HD_domain"/>
</dbReference>